<dbReference type="GO" id="GO:0003735">
    <property type="term" value="F:structural constituent of ribosome"/>
    <property type="evidence" value="ECO:0007669"/>
    <property type="project" value="InterPro"/>
</dbReference>
<dbReference type="AlphaFoldDB" id="A0A2H0BRG1"/>
<dbReference type="GO" id="GO:0015935">
    <property type="term" value="C:small ribosomal subunit"/>
    <property type="evidence" value="ECO:0007669"/>
    <property type="project" value="TreeGrafter"/>
</dbReference>
<keyword evidence="2 7" id="KW-0699">rRNA-binding</keyword>
<gene>
    <name evidence="7" type="primary">rpsM</name>
    <name evidence="10" type="ORF">COX00_04480</name>
</gene>
<comment type="function">
    <text evidence="7">Located at the top of the head of the 30S subunit, it contacts several helices of the 16S rRNA. In the 70S ribosome it contacts the 23S rRNA (bridge B1a) and protein L5 of the 50S subunit (bridge B1b), connecting the 2 subunits; these bridges are implicated in subunit movement. Contacts the tRNAs in the A and P-sites.</text>
</comment>
<dbReference type="FunFam" id="1.10.8.50:FF:000001">
    <property type="entry name" value="30S ribosomal protein S13"/>
    <property type="match status" value="1"/>
</dbReference>
<protein>
    <recommendedName>
        <fullName evidence="6 7">Small ribosomal subunit protein uS13</fullName>
    </recommendedName>
</protein>
<dbReference type="GO" id="GO:0006412">
    <property type="term" value="P:translation"/>
    <property type="evidence" value="ECO:0007669"/>
    <property type="project" value="UniProtKB-UniRule"/>
</dbReference>
<dbReference type="InterPro" id="IPR010979">
    <property type="entry name" value="Ribosomal_uS13-like_H2TH"/>
</dbReference>
<comment type="similarity">
    <text evidence="1 7 8">Belongs to the universal ribosomal protein uS13 family.</text>
</comment>
<feature type="compositionally biased region" description="Polar residues" evidence="9">
    <location>
        <begin position="103"/>
        <end position="117"/>
    </location>
</feature>
<evidence type="ECO:0000256" key="1">
    <source>
        <dbReference type="ARBA" id="ARBA00008080"/>
    </source>
</evidence>
<comment type="caution">
    <text evidence="10">The sequence shown here is derived from an EMBL/GenBank/DDBJ whole genome shotgun (WGS) entry which is preliminary data.</text>
</comment>
<organism evidence="10 11">
    <name type="scientific">Candidatus Uhrbacteria bacterium CG22_combo_CG10-13_8_21_14_all_47_17</name>
    <dbReference type="NCBI Taxonomy" id="1975041"/>
    <lineage>
        <taxon>Bacteria</taxon>
        <taxon>Candidatus Uhriibacteriota</taxon>
    </lineage>
</organism>
<sequence length="128" mass="14304">MARIAGVTLPSNKRIEIALTYILGIGDVTAKKIIAATGVDASIRVKDLATADEDKLREEIEKNYKVEGELRRETLGNIKRLKEIGCYRGERHKAGLPVRGQRTKTNSRTVRGNQRRTMGSGKRKLEKT</sequence>
<dbReference type="GO" id="GO:0005829">
    <property type="term" value="C:cytosol"/>
    <property type="evidence" value="ECO:0007669"/>
    <property type="project" value="TreeGrafter"/>
</dbReference>
<keyword evidence="3 7" id="KW-0694">RNA-binding</keyword>
<proteinExistence type="inferred from homology"/>
<evidence type="ECO:0000256" key="9">
    <source>
        <dbReference type="SAM" id="MobiDB-lite"/>
    </source>
</evidence>
<dbReference type="PANTHER" id="PTHR10871">
    <property type="entry name" value="30S RIBOSOMAL PROTEIN S13/40S RIBOSOMAL PROTEIN S18"/>
    <property type="match status" value="1"/>
</dbReference>
<dbReference type="Gene3D" id="1.10.8.50">
    <property type="match status" value="1"/>
</dbReference>
<evidence type="ECO:0000256" key="8">
    <source>
        <dbReference type="RuleBase" id="RU003830"/>
    </source>
</evidence>
<evidence type="ECO:0000256" key="7">
    <source>
        <dbReference type="HAMAP-Rule" id="MF_01315"/>
    </source>
</evidence>
<evidence type="ECO:0000313" key="11">
    <source>
        <dbReference type="Proteomes" id="UP000231581"/>
    </source>
</evidence>
<evidence type="ECO:0000256" key="5">
    <source>
        <dbReference type="ARBA" id="ARBA00023274"/>
    </source>
</evidence>
<name>A0A2H0BRG1_9BACT</name>
<dbReference type="InterPro" id="IPR019980">
    <property type="entry name" value="Ribosomal_uS13_bac-type"/>
</dbReference>
<dbReference type="Proteomes" id="UP000231581">
    <property type="component" value="Unassembled WGS sequence"/>
</dbReference>
<dbReference type="Gene3D" id="4.10.910.10">
    <property type="entry name" value="30s ribosomal protein s13, domain 2"/>
    <property type="match status" value="1"/>
</dbReference>
<dbReference type="NCBIfam" id="TIGR03631">
    <property type="entry name" value="uS13_bact"/>
    <property type="match status" value="1"/>
</dbReference>
<dbReference type="PANTHER" id="PTHR10871:SF1">
    <property type="entry name" value="SMALL RIBOSOMAL SUBUNIT PROTEIN US13M"/>
    <property type="match status" value="1"/>
</dbReference>
<dbReference type="PIRSF" id="PIRSF002134">
    <property type="entry name" value="Ribosomal_S13"/>
    <property type="match status" value="1"/>
</dbReference>
<evidence type="ECO:0000256" key="6">
    <source>
        <dbReference type="ARBA" id="ARBA00035166"/>
    </source>
</evidence>
<dbReference type="InterPro" id="IPR001892">
    <property type="entry name" value="Ribosomal_uS13"/>
</dbReference>
<dbReference type="InterPro" id="IPR027437">
    <property type="entry name" value="Rbsml_uS13_C"/>
</dbReference>
<reference evidence="10 11" key="1">
    <citation type="submission" date="2017-09" db="EMBL/GenBank/DDBJ databases">
        <title>Depth-based differentiation of microbial function through sediment-hosted aquifers and enrichment of novel symbionts in the deep terrestrial subsurface.</title>
        <authorList>
            <person name="Probst A.J."/>
            <person name="Ladd B."/>
            <person name="Jarett J.K."/>
            <person name="Geller-Mcgrath D.E."/>
            <person name="Sieber C.M."/>
            <person name="Emerson J.B."/>
            <person name="Anantharaman K."/>
            <person name="Thomas B.C."/>
            <person name="Malmstrom R."/>
            <person name="Stieglmeier M."/>
            <person name="Klingl A."/>
            <person name="Woyke T."/>
            <person name="Ryan C.M."/>
            <person name="Banfield J.F."/>
        </authorList>
    </citation>
    <scope>NUCLEOTIDE SEQUENCE [LARGE SCALE GENOMIC DNA]</scope>
    <source>
        <strain evidence="10">CG22_combo_CG10-13_8_21_14_all_47_17</strain>
    </source>
</reference>
<dbReference type="Pfam" id="PF00416">
    <property type="entry name" value="Ribosomal_S13"/>
    <property type="match status" value="1"/>
</dbReference>
<evidence type="ECO:0000256" key="2">
    <source>
        <dbReference type="ARBA" id="ARBA00022730"/>
    </source>
</evidence>
<evidence type="ECO:0000313" key="10">
    <source>
        <dbReference type="EMBL" id="PIP60204.1"/>
    </source>
</evidence>
<dbReference type="HAMAP" id="MF_01315">
    <property type="entry name" value="Ribosomal_uS13"/>
    <property type="match status" value="1"/>
</dbReference>
<keyword evidence="5 7" id="KW-0687">Ribonucleoprotein</keyword>
<comment type="subunit">
    <text evidence="7">Part of the 30S ribosomal subunit. Forms a loose heterodimer with protein S19. Forms two bridges to the 50S subunit in the 70S ribosome.</text>
</comment>
<evidence type="ECO:0000256" key="4">
    <source>
        <dbReference type="ARBA" id="ARBA00022980"/>
    </source>
</evidence>
<dbReference type="GO" id="GO:0000049">
    <property type="term" value="F:tRNA binding"/>
    <property type="evidence" value="ECO:0007669"/>
    <property type="project" value="UniProtKB-UniRule"/>
</dbReference>
<dbReference type="PROSITE" id="PS00646">
    <property type="entry name" value="RIBOSOMAL_S13_1"/>
    <property type="match status" value="1"/>
</dbReference>
<keyword evidence="4 7" id="KW-0689">Ribosomal protein</keyword>
<dbReference type="PROSITE" id="PS50159">
    <property type="entry name" value="RIBOSOMAL_S13_2"/>
    <property type="match status" value="1"/>
</dbReference>
<evidence type="ECO:0000256" key="3">
    <source>
        <dbReference type="ARBA" id="ARBA00022884"/>
    </source>
</evidence>
<keyword evidence="7" id="KW-0820">tRNA-binding</keyword>
<accession>A0A2H0BRG1</accession>
<dbReference type="EMBL" id="PCSZ01000077">
    <property type="protein sequence ID" value="PIP60204.1"/>
    <property type="molecule type" value="Genomic_DNA"/>
</dbReference>
<feature type="region of interest" description="Disordered" evidence="9">
    <location>
        <begin position="93"/>
        <end position="128"/>
    </location>
</feature>
<dbReference type="GO" id="GO:0019843">
    <property type="term" value="F:rRNA binding"/>
    <property type="evidence" value="ECO:0007669"/>
    <property type="project" value="UniProtKB-UniRule"/>
</dbReference>
<dbReference type="InterPro" id="IPR018269">
    <property type="entry name" value="Ribosomal_uS13_CS"/>
</dbReference>
<dbReference type="SUPFAM" id="SSF46946">
    <property type="entry name" value="S13-like H2TH domain"/>
    <property type="match status" value="1"/>
</dbReference>